<evidence type="ECO:0000313" key="4">
    <source>
        <dbReference type="Proteomes" id="UP001189429"/>
    </source>
</evidence>
<evidence type="ECO:0000313" key="3">
    <source>
        <dbReference type="EMBL" id="CAK0847722.1"/>
    </source>
</evidence>
<name>A0ABN9TNR5_9DINO</name>
<comment type="caution">
    <text evidence="3">The sequence shown here is derived from an EMBL/GenBank/DDBJ whole genome shotgun (WGS) entry which is preliminary data.</text>
</comment>
<dbReference type="Proteomes" id="UP001189429">
    <property type="component" value="Unassembled WGS sequence"/>
</dbReference>
<gene>
    <name evidence="3" type="ORF">PCOR1329_LOCUS40853</name>
</gene>
<dbReference type="EMBL" id="CAUYUJ010014925">
    <property type="protein sequence ID" value="CAK0847722.1"/>
    <property type="molecule type" value="Genomic_DNA"/>
</dbReference>
<dbReference type="SUPFAM" id="SSF56219">
    <property type="entry name" value="DNase I-like"/>
    <property type="match status" value="1"/>
</dbReference>
<protein>
    <recommendedName>
        <fullName evidence="2">Endonuclease/exonuclease/phosphatase domain-containing protein</fullName>
    </recommendedName>
</protein>
<dbReference type="Pfam" id="PF03372">
    <property type="entry name" value="Exo_endo_phos"/>
    <property type="match status" value="1"/>
</dbReference>
<sequence length="967" mass="109022">MGSSGGEWILAKKQMQTTSFEAWGEAGRHKSGQDPSEGFCPTCWHLKSGNIVIVSAYLLPQFGFKEANQRTLVRLGAFLRQLRDPCVVLGDWNITPDEWDKTQWLMKLNAERLLVENCTATCNRGSGSAIDYALVSKGTTGHLKLQAVEEVPWKDHIGLKLTIKDGKQRWWRRKLDIAHELPTVPRPKKQADPNSKRQKGIQKAKEERRARLHEHLQAAFDEMYDDLDEDDDTREAVPTTAFNIPVQVWEEASVAVEARGLTPGVKAWPRPAAPPTATTRCKQSKYHFLLMRDPQGQQKIDSQFARWITTLELATLQHHEIDTDEQDAYMGRGRGYATKWVRTSATPARAHLRDPHLEWWHIAVTLLKRYEMLRRTDRITEAASCNGKIVEIMQKAEEMQIHEVFNKDDGEEFRNLKAMLRTPQDIPVEDVIPVIETSERYQGRAVGQALTKSRKAYQSWAIKMWNEAPRHLHNMVKDPRPETVEKIQQGRSVADPDQIMSNRADEWEKHWADPSVTPDQILDGIHMVMGRAWQQPLAPLQLQQLDRLLPAITATKAKGIDNIGPLEVQMHLTPRLLKERQWVSREVQPWRSILAGSPEGVRLAKAFMGPILHRAQLTKQADIGLWTFVDDTVLRSQGTEAKVEKQLIDNGAMLGECLKEAGLTVSPKTTVRASSPKLAIAIAKGLQQRGIPAKAEGNFTDLGVDCNAASMRTRRKGRCLTSTLAMLYGRGDPAKSIPREQLAAWLDQWFAHPELHARIARAWQPSLRRLRLAGESRWRRVRGPISATVATLLDAGWDPVDHDFWVTDEDVGWRFPSPDQPSFAEAAADYVELLLDYERSIDRKLWKQAALHQGELALEFVPSKLSQQCYDDPAFVDEMGYTCANLVWYYCDSVADSFGYTQEGQEALVESCPQTCGTCTDKDGEASRPHSLTLDGGGSDHPGEQTPAVEWTAVEAHQGSRHGGNTC</sequence>
<feature type="domain" description="Endonuclease/exonuclease/phosphatase" evidence="2">
    <location>
        <begin position="53"/>
        <end position="139"/>
    </location>
</feature>
<dbReference type="Gene3D" id="3.60.10.10">
    <property type="entry name" value="Endonuclease/exonuclease/phosphatase"/>
    <property type="match status" value="1"/>
</dbReference>
<feature type="region of interest" description="Disordered" evidence="1">
    <location>
        <begin position="182"/>
        <end position="208"/>
    </location>
</feature>
<keyword evidence="4" id="KW-1185">Reference proteome</keyword>
<feature type="region of interest" description="Disordered" evidence="1">
    <location>
        <begin position="920"/>
        <end position="945"/>
    </location>
</feature>
<evidence type="ECO:0000259" key="2">
    <source>
        <dbReference type="Pfam" id="PF03372"/>
    </source>
</evidence>
<reference evidence="3" key="1">
    <citation type="submission" date="2023-10" db="EMBL/GenBank/DDBJ databases">
        <authorList>
            <person name="Chen Y."/>
            <person name="Shah S."/>
            <person name="Dougan E. K."/>
            <person name="Thang M."/>
            <person name="Chan C."/>
        </authorList>
    </citation>
    <scope>NUCLEOTIDE SEQUENCE [LARGE SCALE GENOMIC DNA]</scope>
</reference>
<dbReference type="InterPro" id="IPR005135">
    <property type="entry name" value="Endo/exonuclease/phosphatase"/>
</dbReference>
<evidence type="ECO:0000256" key="1">
    <source>
        <dbReference type="SAM" id="MobiDB-lite"/>
    </source>
</evidence>
<accession>A0ABN9TNR5</accession>
<proteinExistence type="predicted"/>
<organism evidence="3 4">
    <name type="scientific">Prorocentrum cordatum</name>
    <dbReference type="NCBI Taxonomy" id="2364126"/>
    <lineage>
        <taxon>Eukaryota</taxon>
        <taxon>Sar</taxon>
        <taxon>Alveolata</taxon>
        <taxon>Dinophyceae</taxon>
        <taxon>Prorocentrales</taxon>
        <taxon>Prorocentraceae</taxon>
        <taxon>Prorocentrum</taxon>
    </lineage>
</organism>
<dbReference type="InterPro" id="IPR036691">
    <property type="entry name" value="Endo/exonu/phosph_ase_sf"/>
</dbReference>